<evidence type="ECO:0000313" key="3">
    <source>
        <dbReference type="EMBL" id="GHJ87078.1"/>
    </source>
</evidence>
<evidence type="ECO:0000256" key="2">
    <source>
        <dbReference type="SAM" id="Phobius"/>
    </source>
</evidence>
<evidence type="ECO:0000313" key="4">
    <source>
        <dbReference type="Proteomes" id="UP000620104"/>
    </source>
</evidence>
<keyword evidence="2" id="KW-0812">Transmembrane</keyword>
<feature type="compositionally biased region" description="Low complexity" evidence="1">
    <location>
        <begin position="353"/>
        <end position="366"/>
    </location>
</feature>
<keyword evidence="2" id="KW-1133">Transmembrane helix</keyword>
<keyword evidence="2" id="KW-0472">Membrane</keyword>
<name>A0A8H3TUE2_9TREE</name>
<comment type="caution">
    <text evidence="3">The sequence shown here is derived from an EMBL/GenBank/DDBJ whole genome shotgun (WGS) entry which is preliminary data.</text>
</comment>
<feature type="transmembrane region" description="Helical" evidence="2">
    <location>
        <begin position="106"/>
        <end position="128"/>
    </location>
</feature>
<feature type="transmembrane region" description="Helical" evidence="2">
    <location>
        <begin position="76"/>
        <end position="97"/>
    </location>
</feature>
<organism evidence="3 4">
    <name type="scientific">Naganishia liquefaciens</name>
    <dbReference type="NCBI Taxonomy" id="104408"/>
    <lineage>
        <taxon>Eukaryota</taxon>
        <taxon>Fungi</taxon>
        <taxon>Dikarya</taxon>
        <taxon>Basidiomycota</taxon>
        <taxon>Agaricomycotina</taxon>
        <taxon>Tremellomycetes</taxon>
        <taxon>Filobasidiales</taxon>
        <taxon>Filobasidiaceae</taxon>
        <taxon>Naganishia</taxon>
    </lineage>
</organism>
<accession>A0A8H3TUE2</accession>
<feature type="transmembrane region" description="Helical" evidence="2">
    <location>
        <begin position="172"/>
        <end position="193"/>
    </location>
</feature>
<dbReference type="EMBL" id="BLZA01000021">
    <property type="protein sequence ID" value="GHJ87078.1"/>
    <property type="molecule type" value="Genomic_DNA"/>
</dbReference>
<protein>
    <submittedName>
        <fullName evidence="3">Uncharacterized protein</fullName>
    </submittedName>
</protein>
<evidence type="ECO:0000256" key="1">
    <source>
        <dbReference type="SAM" id="MobiDB-lite"/>
    </source>
</evidence>
<proteinExistence type="predicted"/>
<dbReference type="AlphaFoldDB" id="A0A8H3TUE2"/>
<dbReference type="OrthoDB" id="2552042at2759"/>
<sequence>MLSPQFCCCAIPLVNAGIYSLMSEQFVRFTSCRLSARFTNLLSSSSITQALGMLAGVLAIATPTIVGTSVPTYTPYILAAISFIIAALQVVGFYGVFKEQRRTYKFYAIANTCAFGAAFILAAALIAVSGARHSSAVEKCLEAYYSGDGISTTSEGKQVCEAFAWVDLGVMAGLWLLLFVVQSYLCFITRVYATNQKDEHQRYKSIYDANAEEFAMVEQMQRYGIPGDAWDHRPSLDSLASHDANRPYSYAPAQGSNLKYSDSAVVDTGSSYAHPEDSAGYVNGEGIREQMVPNRFASEGEYLEYLQDQGDRQHAARYDDPPHHAQGYEHEQQGYETGYAQGYPEQYTDAGVPSSSSSLYPASGPPEYATPPHAQDAGALASGGPTRGDGKYGYVPR</sequence>
<dbReference type="Proteomes" id="UP000620104">
    <property type="component" value="Unassembled WGS sequence"/>
</dbReference>
<feature type="region of interest" description="Disordered" evidence="1">
    <location>
        <begin position="343"/>
        <end position="397"/>
    </location>
</feature>
<reference evidence="3" key="1">
    <citation type="submission" date="2020-07" db="EMBL/GenBank/DDBJ databases">
        <title>Draft Genome Sequence of a Deep-Sea Yeast, Naganishia (Cryptococcus) liquefaciens strain N6.</title>
        <authorList>
            <person name="Han Y.W."/>
            <person name="Kajitani R."/>
            <person name="Morimoto H."/>
            <person name="Parhat M."/>
            <person name="Tsubouchi H."/>
            <person name="Bakenova O."/>
            <person name="Ogata M."/>
            <person name="Argunhan B."/>
            <person name="Aoki R."/>
            <person name="Kajiwara S."/>
            <person name="Itoh T."/>
            <person name="Iwasaki H."/>
        </authorList>
    </citation>
    <scope>NUCLEOTIDE SEQUENCE</scope>
    <source>
        <strain evidence="3">N6</strain>
    </source>
</reference>
<keyword evidence="4" id="KW-1185">Reference proteome</keyword>
<gene>
    <name evidence="3" type="ORF">NliqN6_3480</name>
</gene>